<reference evidence="4" key="2">
    <citation type="journal article" date="2017" name="J. Anim. Genet.">
        <title>Multiple reference genome sequences of hot pepper reveal the massive evolution of plant disease resistance genes by retroduplication.</title>
        <authorList>
            <person name="Kim S."/>
            <person name="Park J."/>
            <person name="Yeom S.-I."/>
            <person name="Kim Y.-M."/>
            <person name="Seo E."/>
            <person name="Kim K.-T."/>
            <person name="Kim M.-S."/>
            <person name="Lee J.M."/>
            <person name="Cheong K."/>
            <person name="Shin H.-S."/>
            <person name="Kim S.-B."/>
            <person name="Han K."/>
            <person name="Lee J."/>
            <person name="Park M."/>
            <person name="Lee H.-A."/>
            <person name="Lee H.-Y."/>
            <person name="Lee Y."/>
            <person name="Oh S."/>
            <person name="Lee J.H."/>
            <person name="Choi E."/>
            <person name="Choi E."/>
            <person name="Lee S.E."/>
            <person name="Jeon J."/>
            <person name="Kim H."/>
            <person name="Choi G."/>
            <person name="Song H."/>
            <person name="Lee J."/>
            <person name="Lee S.-C."/>
            <person name="Kwon J.-K."/>
            <person name="Lee H.-Y."/>
            <person name="Koo N."/>
            <person name="Hong Y."/>
            <person name="Kim R.W."/>
            <person name="Kang W.-H."/>
            <person name="Huh J.H."/>
            <person name="Kang B.-C."/>
            <person name="Yang T.-J."/>
            <person name="Lee Y.-H."/>
            <person name="Bennetzen J.L."/>
            <person name="Choi D."/>
        </authorList>
    </citation>
    <scope>NUCLEOTIDE SEQUENCE [LARGE SCALE GENOMIC DNA]</scope>
    <source>
        <strain evidence="4">cv. PBC81</strain>
    </source>
</reference>
<dbReference type="PROSITE" id="PS52041">
    <property type="entry name" value="TOPO_IIB"/>
    <property type="match status" value="1"/>
</dbReference>
<dbReference type="Pfam" id="PF04406">
    <property type="entry name" value="TP6A_N"/>
    <property type="match status" value="1"/>
</dbReference>
<dbReference type="GO" id="GO:0000706">
    <property type="term" value="P:meiotic DNA double-strand break processing"/>
    <property type="evidence" value="ECO:0007669"/>
    <property type="project" value="TreeGrafter"/>
</dbReference>
<protein>
    <submittedName>
        <fullName evidence="3">Meiotic recombination protein SPO11-1</fullName>
    </submittedName>
</protein>
<proteinExistence type="inferred from homology"/>
<comment type="catalytic activity">
    <reaction evidence="1">
        <text>ATP-dependent breakage, passage and rejoining of double-stranded DNA.</text>
        <dbReference type="EC" id="5.6.2.2"/>
    </reaction>
</comment>
<dbReference type="PANTHER" id="PTHR10848">
    <property type="entry name" value="MEIOTIC RECOMBINATION PROTEIN SPO11"/>
    <property type="match status" value="1"/>
</dbReference>
<sequence length="209" mass="23677">MRNASEGQEGFTRSIVEDLARGNAPLIYIDRFRNYCTGTSGNCSCSSGLPTGKEAISLKRECHVRRLDILLRVLLIVQQLLQENRHGSKRDIYYMHPTVFKEQSVVDRAINDICILLQCSRHNLNVLHVLFTVKDSKILHIHAFDMGNGSSQVSERPREPHKFLALGGEFCLIFLLHDLSFSIAWGVRCLLEMGAYLYTVHISLQECAS</sequence>
<dbReference type="GO" id="GO:0005524">
    <property type="term" value="F:ATP binding"/>
    <property type="evidence" value="ECO:0007669"/>
    <property type="project" value="InterPro"/>
</dbReference>
<reference evidence="3 4" key="1">
    <citation type="journal article" date="2017" name="Genome Biol.">
        <title>New reference genome sequences of hot pepper reveal the massive evolution of plant disease-resistance genes by retroduplication.</title>
        <authorList>
            <person name="Kim S."/>
            <person name="Park J."/>
            <person name="Yeom S.I."/>
            <person name="Kim Y.M."/>
            <person name="Seo E."/>
            <person name="Kim K.T."/>
            <person name="Kim M.S."/>
            <person name="Lee J.M."/>
            <person name="Cheong K."/>
            <person name="Shin H.S."/>
            <person name="Kim S.B."/>
            <person name="Han K."/>
            <person name="Lee J."/>
            <person name="Park M."/>
            <person name="Lee H.A."/>
            <person name="Lee H.Y."/>
            <person name="Lee Y."/>
            <person name="Oh S."/>
            <person name="Lee J.H."/>
            <person name="Choi E."/>
            <person name="Choi E."/>
            <person name="Lee S.E."/>
            <person name="Jeon J."/>
            <person name="Kim H."/>
            <person name="Choi G."/>
            <person name="Song H."/>
            <person name="Lee J."/>
            <person name="Lee S.C."/>
            <person name="Kwon J.K."/>
            <person name="Lee H.Y."/>
            <person name="Koo N."/>
            <person name="Hong Y."/>
            <person name="Kim R.W."/>
            <person name="Kang W.H."/>
            <person name="Huh J.H."/>
            <person name="Kang B.C."/>
            <person name="Yang T.J."/>
            <person name="Lee Y.H."/>
            <person name="Bennetzen J.L."/>
            <person name="Choi D."/>
        </authorList>
    </citation>
    <scope>NUCLEOTIDE SEQUENCE [LARGE SCALE GENOMIC DNA]</scope>
    <source>
        <strain evidence="4">cv. PBC81</strain>
    </source>
</reference>
<dbReference type="GO" id="GO:0003677">
    <property type="term" value="F:DNA binding"/>
    <property type="evidence" value="ECO:0007669"/>
    <property type="project" value="UniProtKB-UniRule"/>
</dbReference>
<keyword evidence="1" id="KW-0413">Isomerase</keyword>
<feature type="active site" description="O-(5'-phospho-DNA)-tyrosine intermediate" evidence="1">
    <location>
        <position position="94"/>
    </location>
</feature>
<dbReference type="AlphaFoldDB" id="A0A2G2WFH4"/>
<dbReference type="GO" id="GO:0042138">
    <property type="term" value="P:meiotic DNA double-strand break formation"/>
    <property type="evidence" value="ECO:0007669"/>
    <property type="project" value="TreeGrafter"/>
</dbReference>
<dbReference type="PRINTS" id="PR01550">
    <property type="entry name" value="TOP6AFAMILY"/>
</dbReference>
<dbReference type="PANTHER" id="PTHR10848:SF3">
    <property type="entry name" value="MEIOTIC RECOMBINATION PROTEIN SPO11-1"/>
    <property type="match status" value="1"/>
</dbReference>
<feature type="domain" description="Spo11/DNA topoisomerase VI subunit A N-terminal" evidence="2">
    <location>
        <begin position="65"/>
        <end position="126"/>
    </location>
</feature>
<dbReference type="SUPFAM" id="SSF56726">
    <property type="entry name" value="DNA topoisomerase IV, alpha subunit"/>
    <property type="match status" value="1"/>
</dbReference>
<dbReference type="InterPro" id="IPR036388">
    <property type="entry name" value="WH-like_DNA-bd_sf"/>
</dbReference>
<dbReference type="InterPro" id="IPR002815">
    <property type="entry name" value="Spo11/TopoVI_A"/>
</dbReference>
<evidence type="ECO:0000313" key="4">
    <source>
        <dbReference type="Proteomes" id="UP000224567"/>
    </source>
</evidence>
<keyword evidence="1" id="KW-0799">Topoisomerase</keyword>
<accession>A0A2G2WFH4</accession>
<gene>
    <name evidence="3" type="ORF">CQW23_18020</name>
</gene>
<name>A0A2G2WFH4_CAPBA</name>
<comment type="similarity">
    <text evidence="1">Belongs to the TOP6A family.</text>
</comment>
<dbReference type="GO" id="GO:0003918">
    <property type="term" value="F:DNA topoisomerase type II (double strand cut, ATP-hydrolyzing) activity"/>
    <property type="evidence" value="ECO:0007669"/>
    <property type="project" value="UniProtKB-UniRule"/>
</dbReference>
<dbReference type="OrthoDB" id="1715312at2759"/>
<evidence type="ECO:0000259" key="2">
    <source>
        <dbReference type="Pfam" id="PF04406"/>
    </source>
</evidence>
<dbReference type="GO" id="GO:0007131">
    <property type="term" value="P:reciprocal meiotic recombination"/>
    <property type="evidence" value="ECO:0007669"/>
    <property type="project" value="TreeGrafter"/>
</dbReference>
<comment type="caution">
    <text evidence="3">The sequence shown here is derived from an EMBL/GenBank/DDBJ whole genome shotgun (WGS) entry which is preliminary data.</text>
</comment>
<dbReference type="InterPro" id="IPR013049">
    <property type="entry name" value="Spo11/TopoVI_A_N"/>
</dbReference>
<dbReference type="GO" id="GO:0000228">
    <property type="term" value="C:nuclear chromosome"/>
    <property type="evidence" value="ECO:0007669"/>
    <property type="project" value="TreeGrafter"/>
</dbReference>
<dbReference type="InterPro" id="IPR036078">
    <property type="entry name" value="Spo11/TopoVI_A_sf"/>
</dbReference>
<evidence type="ECO:0000256" key="1">
    <source>
        <dbReference type="PROSITE-ProRule" id="PRU01385"/>
    </source>
</evidence>
<keyword evidence="4" id="KW-1185">Reference proteome</keyword>
<keyword evidence="1" id="KW-0238">DNA-binding</keyword>
<dbReference type="Gene3D" id="1.10.10.10">
    <property type="entry name" value="Winged helix-like DNA-binding domain superfamily/Winged helix DNA-binding domain"/>
    <property type="match status" value="1"/>
</dbReference>
<dbReference type="STRING" id="33114.A0A2G2WFH4"/>
<organism evidence="3 4">
    <name type="scientific">Capsicum baccatum</name>
    <name type="common">Peruvian pepper</name>
    <dbReference type="NCBI Taxonomy" id="33114"/>
    <lineage>
        <taxon>Eukaryota</taxon>
        <taxon>Viridiplantae</taxon>
        <taxon>Streptophyta</taxon>
        <taxon>Embryophyta</taxon>
        <taxon>Tracheophyta</taxon>
        <taxon>Spermatophyta</taxon>
        <taxon>Magnoliopsida</taxon>
        <taxon>eudicotyledons</taxon>
        <taxon>Gunneridae</taxon>
        <taxon>Pentapetalae</taxon>
        <taxon>asterids</taxon>
        <taxon>lamiids</taxon>
        <taxon>Solanales</taxon>
        <taxon>Solanaceae</taxon>
        <taxon>Solanoideae</taxon>
        <taxon>Capsiceae</taxon>
        <taxon>Capsicum</taxon>
    </lineage>
</organism>
<dbReference type="EMBL" id="MLFT02000007">
    <property type="protein sequence ID" value="PHT43995.1"/>
    <property type="molecule type" value="Genomic_DNA"/>
</dbReference>
<dbReference type="Proteomes" id="UP000224567">
    <property type="component" value="Unassembled WGS sequence"/>
</dbReference>
<evidence type="ECO:0000313" key="3">
    <source>
        <dbReference type="EMBL" id="PHT43995.1"/>
    </source>
</evidence>